<comment type="caution">
    <text evidence="1">The sequence shown here is derived from an EMBL/GenBank/DDBJ whole genome shotgun (WGS) entry which is preliminary data.</text>
</comment>
<dbReference type="SUPFAM" id="SSF46894">
    <property type="entry name" value="C-terminal effector domain of the bipartite response regulators"/>
    <property type="match status" value="1"/>
</dbReference>
<gene>
    <name evidence="1" type="ORF">QB898_00630</name>
</gene>
<sequence>MTVAYSKPSPQKLLSNRQIKAIIALAEGMTQAAAAEFVGTSPQTVTAWMQDPIFHARLEDEIYSRSLDDAAFHKHLRRKALRVFTDGLSSPNPSQRMWAAKEVLARIPADPEEEEAALNRSIFESVMATERP</sequence>
<name>A0AAW6RIC6_9BURK</name>
<keyword evidence="2" id="KW-1185">Reference proteome</keyword>
<dbReference type="EMBL" id="JARVII010000001">
    <property type="protein sequence ID" value="MDG9698239.1"/>
    <property type="molecule type" value="Genomic_DNA"/>
</dbReference>
<dbReference type="Proteomes" id="UP001237156">
    <property type="component" value="Unassembled WGS sequence"/>
</dbReference>
<evidence type="ECO:0000313" key="2">
    <source>
        <dbReference type="Proteomes" id="UP001237156"/>
    </source>
</evidence>
<accession>A0AAW6RIC6</accession>
<reference evidence="1 2" key="1">
    <citation type="submission" date="2023-04" db="EMBL/GenBank/DDBJ databases">
        <title>Ottowia paracancer sp. nov., isolated from human stomach.</title>
        <authorList>
            <person name="Song Y."/>
        </authorList>
    </citation>
    <scope>NUCLEOTIDE SEQUENCE [LARGE SCALE GENOMIC DNA]</scope>
    <source>
        <strain evidence="1 2">10c7w1</strain>
    </source>
</reference>
<proteinExistence type="predicted"/>
<protein>
    <submittedName>
        <fullName evidence="1">Helix-turn-helix domain-containing protein</fullName>
    </submittedName>
</protein>
<dbReference type="GO" id="GO:0006355">
    <property type="term" value="P:regulation of DNA-templated transcription"/>
    <property type="evidence" value="ECO:0007669"/>
    <property type="project" value="InterPro"/>
</dbReference>
<dbReference type="AlphaFoldDB" id="A0AAW6RIC6"/>
<dbReference type="InterPro" id="IPR016032">
    <property type="entry name" value="Sig_transdc_resp-reg_C-effctor"/>
</dbReference>
<dbReference type="RefSeq" id="WP_279523388.1">
    <property type="nucleotide sequence ID" value="NZ_JARVII010000001.1"/>
</dbReference>
<organism evidence="1 2">
    <name type="scientific">Ottowia cancrivicina</name>
    <dbReference type="NCBI Taxonomy" id="3040346"/>
    <lineage>
        <taxon>Bacteria</taxon>
        <taxon>Pseudomonadati</taxon>
        <taxon>Pseudomonadota</taxon>
        <taxon>Betaproteobacteria</taxon>
        <taxon>Burkholderiales</taxon>
        <taxon>Comamonadaceae</taxon>
        <taxon>Ottowia</taxon>
    </lineage>
</organism>
<dbReference type="GO" id="GO:0003677">
    <property type="term" value="F:DNA binding"/>
    <property type="evidence" value="ECO:0007669"/>
    <property type="project" value="InterPro"/>
</dbReference>
<evidence type="ECO:0000313" key="1">
    <source>
        <dbReference type="EMBL" id="MDG9698239.1"/>
    </source>
</evidence>